<dbReference type="RefSeq" id="WP_135755072.1">
    <property type="nucleotide sequence ID" value="NZ_RQFD01000021.1"/>
</dbReference>
<protein>
    <submittedName>
        <fullName evidence="3">DUF4236 domain-containing protein</fullName>
    </submittedName>
</protein>
<evidence type="ECO:0000259" key="2">
    <source>
        <dbReference type="Pfam" id="PF14020"/>
    </source>
</evidence>
<keyword evidence="1" id="KW-1133">Transmembrane helix</keyword>
<dbReference type="Pfam" id="PF14020">
    <property type="entry name" value="DUF4236"/>
    <property type="match status" value="1"/>
</dbReference>
<organism evidence="3 4">
    <name type="scientific">Leptospira bouyouniensis</name>
    <dbReference type="NCBI Taxonomy" id="2484911"/>
    <lineage>
        <taxon>Bacteria</taxon>
        <taxon>Pseudomonadati</taxon>
        <taxon>Spirochaetota</taxon>
        <taxon>Spirochaetia</taxon>
        <taxon>Leptospirales</taxon>
        <taxon>Leptospiraceae</taxon>
        <taxon>Leptospira</taxon>
    </lineage>
</organism>
<keyword evidence="4" id="KW-1185">Reference proteome</keyword>
<reference evidence="4" key="1">
    <citation type="journal article" date="2019" name="PLoS Negl. Trop. Dis.">
        <title>Revisiting the worldwide diversity of Leptospira species in the environment.</title>
        <authorList>
            <person name="Vincent A.T."/>
            <person name="Schiettekatte O."/>
            <person name="Bourhy P."/>
            <person name="Veyrier F.J."/>
            <person name="Picardeau M."/>
        </authorList>
    </citation>
    <scope>NUCLEOTIDE SEQUENCE [LARGE SCALE GENOMIC DNA]</scope>
    <source>
        <strain evidence="4">201800295</strain>
    </source>
</reference>
<evidence type="ECO:0000256" key="1">
    <source>
        <dbReference type="SAM" id="Phobius"/>
    </source>
</evidence>
<feature type="transmembrane region" description="Helical" evidence="1">
    <location>
        <begin position="90"/>
        <end position="123"/>
    </location>
</feature>
<evidence type="ECO:0000313" key="3">
    <source>
        <dbReference type="EMBL" id="TGK45537.1"/>
    </source>
</evidence>
<name>A0ABY2L261_9LEPT</name>
<dbReference type="InterPro" id="IPR025330">
    <property type="entry name" value="DUF4236"/>
</dbReference>
<proteinExistence type="predicted"/>
<keyword evidence="1" id="KW-0812">Transmembrane</keyword>
<evidence type="ECO:0000313" key="4">
    <source>
        <dbReference type="Proteomes" id="UP000297617"/>
    </source>
</evidence>
<dbReference type="Proteomes" id="UP000297617">
    <property type="component" value="Unassembled WGS sequence"/>
</dbReference>
<sequence>MGISYRKSMKAGPFRINFSKSGVGLSTGIKGLRVGVNAKGKAYVGGGVAGFQYRQNLGSSAKGGSIPIEDTSAEFPVEQATKQTTILEQFLFMSGIVGIVLLSIFLGWTGFAISIGLIFAALYILNARVTAISFLDKHISDPLDESKLNALKERIHKIKSFSRYPDEIFQHYLITHVKNSFNDRKLSYEEKLLRLEFKNNLSSEAFENAIMSGFAAILLEAVEDEDFSEDEKNFLNEFIELVQLQNGIKEMLDELINYFSQIEDLRNAESIKNITPSVPVGDGNEIFYYETKATIQKSKNISEEGTILISDKSLHIYTGGHTKVKITEIMEMSCDRIALGSLFITVRNRKTPLQIKCDDTLIALEFLRKMKSWSVS</sequence>
<accession>A0ABY2L261</accession>
<dbReference type="EMBL" id="RQFD01000021">
    <property type="protein sequence ID" value="TGK45537.1"/>
    <property type="molecule type" value="Genomic_DNA"/>
</dbReference>
<feature type="domain" description="DUF4236" evidence="2">
    <location>
        <begin position="4"/>
        <end position="54"/>
    </location>
</feature>
<comment type="caution">
    <text evidence="3">The sequence shown here is derived from an EMBL/GenBank/DDBJ whole genome shotgun (WGS) entry which is preliminary data.</text>
</comment>
<keyword evidence="1" id="KW-0472">Membrane</keyword>
<gene>
    <name evidence="3" type="ORF">EHQ10_19000</name>
</gene>